<dbReference type="Pfam" id="PF00501">
    <property type="entry name" value="AMP-binding"/>
    <property type="match status" value="1"/>
</dbReference>
<dbReference type="EMBL" id="JAVUPU010000003">
    <property type="protein sequence ID" value="MDT9598848.1"/>
    <property type="molecule type" value="Genomic_DNA"/>
</dbReference>
<name>A0ABU3Q611_9SPHN</name>
<dbReference type="Gene3D" id="3.40.50.12780">
    <property type="entry name" value="N-terminal domain of ligase-like"/>
    <property type="match status" value="1"/>
</dbReference>
<keyword evidence="4" id="KW-1185">Reference proteome</keyword>
<dbReference type="InterPro" id="IPR000873">
    <property type="entry name" value="AMP-dep_synth/lig_dom"/>
</dbReference>
<dbReference type="PANTHER" id="PTHR43201:SF32">
    <property type="entry name" value="2-SUCCINYLBENZOATE--COA LIGASE, CHLOROPLASTIC_PEROXISOMAL"/>
    <property type="match status" value="1"/>
</dbReference>
<feature type="domain" description="AMP-dependent synthetase/ligase" evidence="1">
    <location>
        <begin position="17"/>
        <end position="375"/>
    </location>
</feature>
<dbReference type="InterPro" id="IPR020845">
    <property type="entry name" value="AMP-binding_CS"/>
</dbReference>
<dbReference type="InterPro" id="IPR045851">
    <property type="entry name" value="AMP-bd_C_sf"/>
</dbReference>
<evidence type="ECO:0000313" key="4">
    <source>
        <dbReference type="Proteomes" id="UP001259572"/>
    </source>
</evidence>
<dbReference type="PANTHER" id="PTHR43201">
    <property type="entry name" value="ACYL-COA SYNTHETASE"/>
    <property type="match status" value="1"/>
</dbReference>
<dbReference type="InterPro" id="IPR042099">
    <property type="entry name" value="ANL_N_sf"/>
</dbReference>
<accession>A0ABU3Q611</accession>
<dbReference type="PROSITE" id="PS00455">
    <property type="entry name" value="AMP_BINDING"/>
    <property type="match status" value="1"/>
</dbReference>
<dbReference type="Proteomes" id="UP001259572">
    <property type="component" value="Unassembled WGS sequence"/>
</dbReference>
<evidence type="ECO:0000259" key="2">
    <source>
        <dbReference type="Pfam" id="PF13193"/>
    </source>
</evidence>
<comment type="caution">
    <text evidence="3">The sequence shown here is derived from an EMBL/GenBank/DDBJ whole genome shotgun (WGS) entry which is preliminary data.</text>
</comment>
<dbReference type="Pfam" id="PF13193">
    <property type="entry name" value="AMP-binding_C"/>
    <property type="match status" value="1"/>
</dbReference>
<proteinExistence type="predicted"/>
<evidence type="ECO:0000313" key="3">
    <source>
        <dbReference type="EMBL" id="MDT9598848.1"/>
    </source>
</evidence>
<gene>
    <name evidence="3" type="ORF">RQX22_07800</name>
</gene>
<evidence type="ECO:0000259" key="1">
    <source>
        <dbReference type="Pfam" id="PF00501"/>
    </source>
</evidence>
<sequence length="520" mass="56134">MTLRTHGSGLRLDGILSHAAASDPERTAIIFGDLTRTYAQVSDRARRFATVLAGLGVVKGDRVALWAPNRPEFLEIIFGIPLLGAIAVPLDHWWEKKDALAALGQMRPKVLVVAAALASHLAGSDAELEASGIEHILSLDEASDSGHLSYARRLADAEPLVQPVSVAEDDPALILFTSGSTGRSKGAVHTHRGLCTTAMVMGLELGLRDGERTLHFLPLFSSCLEHLIPLTLVRGTHVIMPHFDARGAWEAIEAHGITHVDAVPTTLRRLIEHIPAKVPASLRLISYASEPMPPQLITQLAGLLPDTEFVQFYGMIEQLCLTVQGPSRQIPKLGTVGRPMIGAELRILGEDGEPGSGDEPGEIIARSPTLFAGYWQDPNTTAQVMRDGWMRTGDIGRIDEDGFLVLSGRVKEVIKSGGVTVIPSEVEAALLSHESVREAAVVGVPDDNWGEAVHAFVVLHLGAEMPEKELLAFCRQQLAGYKTPKSVHFVGDLPRTGIGKIARREVRDQFLRAQTSEVAA</sequence>
<dbReference type="Gene3D" id="3.30.300.30">
    <property type="match status" value="1"/>
</dbReference>
<dbReference type="InterPro" id="IPR025110">
    <property type="entry name" value="AMP-bd_C"/>
</dbReference>
<feature type="domain" description="AMP-binding enzyme C-terminal" evidence="2">
    <location>
        <begin position="425"/>
        <end position="500"/>
    </location>
</feature>
<dbReference type="RefSeq" id="WP_315725249.1">
    <property type="nucleotide sequence ID" value="NZ_JAVUPU010000003.1"/>
</dbReference>
<organism evidence="3 4">
    <name type="scientific">Sphingosinicella rhizophila</name>
    <dbReference type="NCBI Taxonomy" id="3050082"/>
    <lineage>
        <taxon>Bacteria</taxon>
        <taxon>Pseudomonadati</taxon>
        <taxon>Pseudomonadota</taxon>
        <taxon>Alphaproteobacteria</taxon>
        <taxon>Sphingomonadales</taxon>
        <taxon>Sphingosinicellaceae</taxon>
        <taxon>Sphingosinicella</taxon>
    </lineage>
</organism>
<dbReference type="SUPFAM" id="SSF56801">
    <property type="entry name" value="Acetyl-CoA synthetase-like"/>
    <property type="match status" value="1"/>
</dbReference>
<protein>
    <submittedName>
        <fullName evidence="3">Class I adenylate-forming enzyme family protein</fullName>
    </submittedName>
</protein>
<reference evidence="3 4" key="1">
    <citation type="submission" date="2023-05" db="EMBL/GenBank/DDBJ databases">
        <authorList>
            <person name="Guo Y."/>
        </authorList>
    </citation>
    <scope>NUCLEOTIDE SEQUENCE [LARGE SCALE GENOMIC DNA]</scope>
    <source>
        <strain evidence="3 4">GR2756</strain>
    </source>
</reference>